<evidence type="ECO:0000256" key="2">
    <source>
        <dbReference type="ARBA" id="ARBA00022598"/>
    </source>
</evidence>
<organism evidence="8 9">
    <name type="scientific">Amborella trichopoda</name>
    <dbReference type="NCBI Taxonomy" id="13333"/>
    <lineage>
        <taxon>Eukaryota</taxon>
        <taxon>Viridiplantae</taxon>
        <taxon>Streptophyta</taxon>
        <taxon>Embryophyta</taxon>
        <taxon>Tracheophyta</taxon>
        <taxon>Spermatophyta</taxon>
        <taxon>Magnoliopsida</taxon>
        <taxon>Amborellales</taxon>
        <taxon>Amborellaceae</taxon>
        <taxon>Amborella</taxon>
    </lineage>
</organism>
<evidence type="ECO:0000313" key="8">
    <source>
        <dbReference type="EMBL" id="ERM98580.1"/>
    </source>
</evidence>
<keyword evidence="2" id="KW-0436">Ligase</keyword>
<keyword evidence="3" id="KW-0819">tRNA processing</keyword>
<proteinExistence type="inferred from homology"/>
<dbReference type="CDD" id="cd01992">
    <property type="entry name" value="TilS_N"/>
    <property type="match status" value="1"/>
</dbReference>
<accession>W1NTQ0</accession>
<evidence type="ECO:0000256" key="4">
    <source>
        <dbReference type="ARBA" id="ARBA00022741"/>
    </source>
</evidence>
<dbReference type="HAMAP" id="MF_01161">
    <property type="entry name" value="tRNA_Ile_lys_synt"/>
    <property type="match status" value="1"/>
</dbReference>
<dbReference type="NCBIfam" id="TIGR02432">
    <property type="entry name" value="lysidine_TilS_N"/>
    <property type="match status" value="1"/>
</dbReference>
<dbReference type="PANTHER" id="PTHR43033">
    <property type="entry name" value="TRNA(ILE)-LYSIDINE SYNTHASE-RELATED"/>
    <property type="match status" value="1"/>
</dbReference>
<dbReference type="Gramene" id="ERM98580">
    <property type="protein sequence ID" value="ERM98580"/>
    <property type="gene ID" value="AMTR_s00109p00042510"/>
</dbReference>
<name>W1NTQ0_AMBTC</name>
<dbReference type="Proteomes" id="UP000017836">
    <property type="component" value="Unassembled WGS sequence"/>
</dbReference>
<gene>
    <name evidence="8" type="ORF">AMTR_s00109p00042510</name>
</gene>
<keyword evidence="5" id="KW-0067">ATP-binding</keyword>
<dbReference type="PANTHER" id="PTHR43033:SF5">
    <property type="entry name" value="TRNA(ILE)-LYSIDINE SYNTHETASE"/>
    <property type="match status" value="1"/>
</dbReference>
<dbReference type="STRING" id="13333.W1NTQ0"/>
<evidence type="ECO:0000259" key="7">
    <source>
        <dbReference type="Pfam" id="PF01171"/>
    </source>
</evidence>
<dbReference type="eggNOG" id="ENOG502QQNE">
    <property type="taxonomic scope" value="Eukaryota"/>
</dbReference>
<dbReference type="AlphaFoldDB" id="W1NTQ0"/>
<dbReference type="SUPFAM" id="SSF52402">
    <property type="entry name" value="Adenine nucleotide alpha hydrolases-like"/>
    <property type="match status" value="1"/>
</dbReference>
<dbReference type="Pfam" id="PF01171">
    <property type="entry name" value="ATP_bind_3"/>
    <property type="match status" value="1"/>
</dbReference>
<dbReference type="InterPro" id="IPR012795">
    <property type="entry name" value="tRNA_Ile_lys_synt_N"/>
</dbReference>
<dbReference type="GO" id="GO:0005524">
    <property type="term" value="F:ATP binding"/>
    <property type="evidence" value="ECO:0007669"/>
    <property type="project" value="UniProtKB-KW"/>
</dbReference>
<keyword evidence="4" id="KW-0547">Nucleotide-binding</keyword>
<feature type="domain" description="tRNA(Ile)-lysidine/2-thiocytidine synthase N-terminal" evidence="7">
    <location>
        <begin position="26"/>
        <end position="228"/>
    </location>
</feature>
<dbReference type="GO" id="GO:0008033">
    <property type="term" value="P:tRNA processing"/>
    <property type="evidence" value="ECO:0007669"/>
    <property type="project" value="UniProtKB-KW"/>
</dbReference>
<dbReference type="Gene3D" id="3.40.50.620">
    <property type="entry name" value="HUPs"/>
    <property type="match status" value="1"/>
</dbReference>
<dbReference type="InterPro" id="IPR011063">
    <property type="entry name" value="TilS/TtcA_N"/>
</dbReference>
<evidence type="ECO:0000313" key="9">
    <source>
        <dbReference type="Proteomes" id="UP000017836"/>
    </source>
</evidence>
<dbReference type="HOGENOM" id="CLU_068993_0_0_1"/>
<evidence type="ECO:0000256" key="1">
    <source>
        <dbReference type="ARBA" id="ARBA00013267"/>
    </source>
</evidence>
<comment type="catalytic activity">
    <reaction evidence="6">
        <text>cytidine(34) in tRNA(Ile2) + L-lysine + ATP = lysidine(34) in tRNA(Ile2) + AMP + diphosphate + H(+)</text>
        <dbReference type="Rhea" id="RHEA:43744"/>
        <dbReference type="Rhea" id="RHEA-COMP:10625"/>
        <dbReference type="Rhea" id="RHEA-COMP:10670"/>
        <dbReference type="ChEBI" id="CHEBI:15378"/>
        <dbReference type="ChEBI" id="CHEBI:30616"/>
        <dbReference type="ChEBI" id="CHEBI:32551"/>
        <dbReference type="ChEBI" id="CHEBI:33019"/>
        <dbReference type="ChEBI" id="CHEBI:82748"/>
        <dbReference type="ChEBI" id="CHEBI:83665"/>
        <dbReference type="ChEBI" id="CHEBI:456215"/>
        <dbReference type="EC" id="6.3.4.19"/>
    </reaction>
</comment>
<evidence type="ECO:0000256" key="3">
    <source>
        <dbReference type="ARBA" id="ARBA00022694"/>
    </source>
</evidence>
<dbReference type="InterPro" id="IPR012094">
    <property type="entry name" value="tRNA_Ile_lys_synt"/>
</dbReference>
<reference evidence="9" key="1">
    <citation type="journal article" date="2013" name="Science">
        <title>The Amborella genome and the evolution of flowering plants.</title>
        <authorList>
            <consortium name="Amborella Genome Project"/>
        </authorList>
    </citation>
    <scope>NUCLEOTIDE SEQUENCE [LARGE SCALE GENOMIC DNA]</scope>
</reference>
<dbReference type="InterPro" id="IPR014729">
    <property type="entry name" value="Rossmann-like_a/b/a_fold"/>
</dbReference>
<dbReference type="EC" id="6.3.4.19" evidence="1"/>
<sequence>MRQFGHAFSRYNGFWCKNSSEEVKAMGVSGGPDSMALCILTSEWKSNALDGKDIRSGNLKSLLGIVVDHGLRAESEAEAKYVKGLVSNMGIQCEIACCDWSDGRPEQGHLQKAARDMRYKIFQDLCTENQIDVLLVAHHADDQAELFILRLSRNSGVLGLAGMAFVSQLFLESLHNYGENSAGDGVLLVRPLLQFSKDDLYKICQEARQPWVEDPTNRSQLFVRNRIRISLRHLSRSVFRAELDAVISACRKTRSFVDHYCNILIKQTVTIVNYGYAKIDLEKLNASNVEDLCLSKFITIVLQRHRPVRGSVSAALLKYIRGFPCKVHSVWPCWYSYSIPMRTI</sequence>
<dbReference type="GO" id="GO:0032267">
    <property type="term" value="F:tRNA(Ile)-lysidine synthase activity"/>
    <property type="evidence" value="ECO:0007669"/>
    <property type="project" value="UniProtKB-EC"/>
</dbReference>
<keyword evidence="9" id="KW-1185">Reference proteome</keyword>
<dbReference type="EMBL" id="KI395307">
    <property type="protein sequence ID" value="ERM98580.1"/>
    <property type="molecule type" value="Genomic_DNA"/>
</dbReference>
<evidence type="ECO:0000256" key="5">
    <source>
        <dbReference type="ARBA" id="ARBA00022840"/>
    </source>
</evidence>
<dbReference type="OMA" id="QCEIACC"/>
<evidence type="ECO:0000256" key="6">
    <source>
        <dbReference type="ARBA" id="ARBA00048539"/>
    </source>
</evidence>
<protein>
    <recommendedName>
        <fullName evidence="1">tRNA(Ile)-lysidine synthetase</fullName>
        <ecNumber evidence="1">6.3.4.19</ecNumber>
    </recommendedName>
</protein>